<reference evidence="3 4" key="1">
    <citation type="submission" date="2022-01" db="EMBL/GenBank/DDBJ databases">
        <title>Whole genome-based taxonomy of the Shewanellaceae.</title>
        <authorList>
            <person name="Martin-Rodriguez A.J."/>
        </authorList>
    </citation>
    <scope>NUCLEOTIDE SEQUENCE [LARGE SCALE GENOMIC DNA]</scope>
    <source>
        <strain evidence="3 4">DSM 21332</strain>
    </source>
</reference>
<dbReference type="EMBL" id="JAKIKT010000005">
    <property type="protein sequence ID" value="MCL2914721.1"/>
    <property type="molecule type" value="Genomic_DNA"/>
</dbReference>
<dbReference type="InterPro" id="IPR005586">
    <property type="entry name" value="ABC_trans_aux"/>
</dbReference>
<name>A0ABT0N8F2_9GAMM</name>
<dbReference type="PROSITE" id="PS51257">
    <property type="entry name" value="PROKAR_LIPOPROTEIN"/>
    <property type="match status" value="1"/>
</dbReference>
<comment type="caution">
    <text evidence="3">The sequence shown here is derived from an EMBL/GenBank/DDBJ whole genome shotgun (WGS) entry which is preliminary data.</text>
</comment>
<keyword evidence="4" id="KW-1185">Reference proteome</keyword>
<dbReference type="Gene3D" id="3.40.50.10610">
    <property type="entry name" value="ABC-type transport auxiliary lipoprotein component"/>
    <property type="match status" value="1"/>
</dbReference>
<feature type="domain" description="ABC-type transport auxiliary lipoprotein component" evidence="2">
    <location>
        <begin position="42"/>
        <end position="198"/>
    </location>
</feature>
<evidence type="ECO:0000313" key="3">
    <source>
        <dbReference type="EMBL" id="MCL2914721.1"/>
    </source>
</evidence>
<accession>A0ABT0N8F2</accession>
<dbReference type="Pfam" id="PF03886">
    <property type="entry name" value="ABC_trans_aux"/>
    <property type="match status" value="1"/>
</dbReference>
<protein>
    <submittedName>
        <fullName evidence="3">PqiC family protein</fullName>
    </submittedName>
</protein>
<evidence type="ECO:0000259" key="2">
    <source>
        <dbReference type="Pfam" id="PF03886"/>
    </source>
</evidence>
<feature type="signal peptide" evidence="1">
    <location>
        <begin position="1"/>
        <end position="28"/>
    </location>
</feature>
<dbReference type="Proteomes" id="UP001202831">
    <property type="component" value="Unassembled WGS sequence"/>
</dbReference>
<gene>
    <name evidence="3" type="ORF">L2725_13175</name>
</gene>
<dbReference type="SUPFAM" id="SSF159594">
    <property type="entry name" value="XCC0632-like"/>
    <property type="match status" value="1"/>
</dbReference>
<keyword evidence="1" id="KW-0732">Signal</keyword>
<dbReference type="RefSeq" id="WP_249249397.1">
    <property type="nucleotide sequence ID" value="NZ_JAKIKT010000005.1"/>
</dbReference>
<proteinExistence type="predicted"/>
<evidence type="ECO:0000256" key="1">
    <source>
        <dbReference type="SAM" id="SignalP"/>
    </source>
</evidence>
<feature type="chain" id="PRO_5047450251" evidence="1">
    <location>
        <begin position="29"/>
        <end position="203"/>
    </location>
</feature>
<evidence type="ECO:0000313" key="4">
    <source>
        <dbReference type="Proteomes" id="UP001202831"/>
    </source>
</evidence>
<organism evidence="3 4">
    <name type="scientific">Shewanella corallii</name>
    <dbReference type="NCBI Taxonomy" id="560080"/>
    <lineage>
        <taxon>Bacteria</taxon>
        <taxon>Pseudomonadati</taxon>
        <taxon>Pseudomonadota</taxon>
        <taxon>Gammaproteobacteria</taxon>
        <taxon>Alteromonadales</taxon>
        <taxon>Shewanellaceae</taxon>
        <taxon>Shewanella</taxon>
    </lineage>
</organism>
<sequence>MMSGLKTMLAPARCHLYTLALVSTLALSGCSSGSSPDSSHYYLLNKPTATKNYQSDKTVADAKTPVMVSVQMPEYLDSPYLVMQIDDHRMHYATFHMWAEPLADATETALLQDLNQSAQFHFVADKGDSAELTKGDTGLIIQLDYFHVAQSAEVILAGNYTYQGSARDFFIETQMDSDGFSHSVAKMRQLIAELANAILTDIS</sequence>